<reference evidence="1" key="1">
    <citation type="journal article" date="2020" name="mSystems">
        <title>Genome- and Community-Level Interaction Insights into Carbon Utilization and Element Cycling Functions of Hydrothermarchaeota in Hydrothermal Sediment.</title>
        <authorList>
            <person name="Zhou Z."/>
            <person name="Liu Y."/>
            <person name="Xu W."/>
            <person name="Pan J."/>
            <person name="Luo Z.H."/>
            <person name="Li M."/>
        </authorList>
    </citation>
    <scope>NUCLEOTIDE SEQUENCE [LARGE SCALE GENOMIC DNA]</scope>
    <source>
        <strain evidence="1">SpSt-200</strain>
    </source>
</reference>
<organism evidence="1">
    <name type="scientific">Pseudomonas graminis</name>
    <dbReference type="NCBI Taxonomy" id="158627"/>
    <lineage>
        <taxon>Bacteria</taxon>
        <taxon>Pseudomonadati</taxon>
        <taxon>Pseudomonadota</taxon>
        <taxon>Gammaproteobacteria</taxon>
        <taxon>Pseudomonadales</taxon>
        <taxon>Pseudomonadaceae</taxon>
        <taxon>Pseudomonas</taxon>
    </lineage>
</organism>
<dbReference type="EMBL" id="DSIN01000009">
    <property type="protein sequence ID" value="HEF24647.1"/>
    <property type="molecule type" value="Genomic_DNA"/>
</dbReference>
<name>A0A7C1X2T8_9PSED</name>
<accession>A0A7C1X2T8</accession>
<proteinExistence type="predicted"/>
<comment type="caution">
    <text evidence="1">The sequence shown here is derived from an EMBL/GenBank/DDBJ whole genome shotgun (WGS) entry which is preliminary data.</text>
</comment>
<gene>
    <name evidence="1" type="ORF">ENP23_02585</name>
</gene>
<protein>
    <submittedName>
        <fullName evidence="1">Uncharacterized protein</fullName>
    </submittedName>
</protein>
<sequence length="61" mass="6926">MGRGVSVDGWVRQAQRESVGVSLLTKTAFHPLEFWQMLRPLRGQARSYRCCVSREICGAPF</sequence>
<evidence type="ECO:0000313" key="1">
    <source>
        <dbReference type="EMBL" id="HEF24647.1"/>
    </source>
</evidence>
<dbReference type="AlphaFoldDB" id="A0A7C1X2T8"/>